<evidence type="ECO:0000313" key="3">
    <source>
        <dbReference type="Proteomes" id="UP001314796"/>
    </source>
</evidence>
<dbReference type="Proteomes" id="UP001314796">
    <property type="component" value="Unassembled WGS sequence"/>
</dbReference>
<accession>A0ABS2NLJ5</accession>
<keyword evidence="3" id="KW-1185">Reference proteome</keyword>
<dbReference type="Pfam" id="PF00583">
    <property type="entry name" value="Acetyltransf_1"/>
    <property type="match status" value="1"/>
</dbReference>
<dbReference type="InterPro" id="IPR000182">
    <property type="entry name" value="GNAT_dom"/>
</dbReference>
<feature type="domain" description="N-acetyltransferase" evidence="1">
    <location>
        <begin position="1"/>
        <end position="153"/>
    </location>
</feature>
<gene>
    <name evidence="2" type="ORF">JOC73_000303</name>
</gene>
<reference evidence="2 3" key="1">
    <citation type="submission" date="2021-01" db="EMBL/GenBank/DDBJ databases">
        <title>Genomic Encyclopedia of Type Strains, Phase IV (KMG-IV): sequencing the most valuable type-strain genomes for metagenomic binning, comparative biology and taxonomic classification.</title>
        <authorList>
            <person name="Goeker M."/>
        </authorList>
    </citation>
    <scope>NUCLEOTIDE SEQUENCE [LARGE SCALE GENOMIC DNA]</scope>
    <source>
        <strain evidence="2 3">DSM 25890</strain>
    </source>
</reference>
<dbReference type="InterPro" id="IPR016181">
    <property type="entry name" value="Acyl_CoA_acyltransferase"/>
</dbReference>
<dbReference type="EMBL" id="JAFBEE010000001">
    <property type="protein sequence ID" value="MBM7613795.1"/>
    <property type="molecule type" value="Genomic_DNA"/>
</dbReference>
<proteinExistence type="predicted"/>
<organism evidence="2 3">
    <name type="scientific">Alkaliphilus hydrothermalis</name>
    <dbReference type="NCBI Taxonomy" id="1482730"/>
    <lineage>
        <taxon>Bacteria</taxon>
        <taxon>Bacillati</taxon>
        <taxon>Bacillota</taxon>
        <taxon>Clostridia</taxon>
        <taxon>Peptostreptococcales</taxon>
        <taxon>Natronincolaceae</taxon>
        <taxon>Alkaliphilus</taxon>
    </lineage>
</organism>
<comment type="caution">
    <text evidence="2">The sequence shown here is derived from an EMBL/GenBank/DDBJ whole genome shotgun (WGS) entry which is preliminary data.</text>
</comment>
<dbReference type="CDD" id="cd04301">
    <property type="entry name" value="NAT_SF"/>
    <property type="match status" value="1"/>
</dbReference>
<dbReference type="RefSeq" id="WP_204400061.1">
    <property type="nucleotide sequence ID" value="NZ_JAFBEE010000001.1"/>
</dbReference>
<sequence>MEIRLVEDAKEKSMITEKVLRQLPHWFGQEEPLVKYVNTVYKYPFYAAFVDNEAVGFISIKDNNQYTAEIYVMGILEGHHRRGIGKGLLQRAEEGIKDKAYKYLMVKTVGESSPDLYYARTRKYYEGVGFYPLEELKDLWDEQNPCLILVKNL</sequence>
<dbReference type="PROSITE" id="PS51186">
    <property type="entry name" value="GNAT"/>
    <property type="match status" value="1"/>
</dbReference>
<dbReference type="Gene3D" id="3.40.630.30">
    <property type="match status" value="1"/>
</dbReference>
<name>A0ABS2NLJ5_9FIRM</name>
<protein>
    <submittedName>
        <fullName evidence="2">Ribosomal protein S18 acetylase RimI-like enzyme</fullName>
    </submittedName>
</protein>
<evidence type="ECO:0000313" key="2">
    <source>
        <dbReference type="EMBL" id="MBM7613795.1"/>
    </source>
</evidence>
<dbReference type="SUPFAM" id="SSF55729">
    <property type="entry name" value="Acyl-CoA N-acyltransferases (Nat)"/>
    <property type="match status" value="1"/>
</dbReference>
<evidence type="ECO:0000259" key="1">
    <source>
        <dbReference type="PROSITE" id="PS51186"/>
    </source>
</evidence>